<evidence type="ECO:0000313" key="1">
    <source>
        <dbReference type="EMBL" id="KAK2139760.1"/>
    </source>
</evidence>
<dbReference type="PANTHER" id="PTHR31497">
    <property type="entry name" value="AUTOCRINE PROLIFERATION REPRESSOR PROTEIN A"/>
    <property type="match status" value="1"/>
</dbReference>
<accession>A0AAD9ITG4</accession>
<dbReference type="InterPro" id="IPR009199">
    <property type="entry name" value="PhoPQ-act_pathogen-rel_PqaA"/>
</dbReference>
<protein>
    <submittedName>
        <fullName evidence="1">Uncharacterized protein</fullName>
    </submittedName>
</protein>
<dbReference type="AlphaFoldDB" id="A0AAD9ITG4"/>
<dbReference type="Proteomes" id="UP001208570">
    <property type="component" value="Unassembled WGS sequence"/>
</dbReference>
<dbReference type="PANTHER" id="PTHR31497:SF0">
    <property type="entry name" value="AUTOCRINE PROLIFERATION REPRESSOR PROTEIN A"/>
    <property type="match status" value="1"/>
</dbReference>
<sequence length="128" mass="14528">MWVGEQSNDWDEPENEGNFSIYNLAVAELVNATRCIGAYTLQIPNQGLKFTNHPDPTDDIKEDTLIAWTWRTFLDMEDPPDPTLPMRMPMTKAAKRGLDTISEFADQYLGLSINQFMPFGASKVTKLQ</sequence>
<organism evidence="1 2">
    <name type="scientific">Paralvinella palmiformis</name>
    <dbReference type="NCBI Taxonomy" id="53620"/>
    <lineage>
        <taxon>Eukaryota</taxon>
        <taxon>Metazoa</taxon>
        <taxon>Spiralia</taxon>
        <taxon>Lophotrochozoa</taxon>
        <taxon>Annelida</taxon>
        <taxon>Polychaeta</taxon>
        <taxon>Sedentaria</taxon>
        <taxon>Canalipalpata</taxon>
        <taxon>Terebellida</taxon>
        <taxon>Terebelliformia</taxon>
        <taxon>Alvinellidae</taxon>
        <taxon>Paralvinella</taxon>
    </lineage>
</organism>
<name>A0AAD9ITG4_9ANNE</name>
<dbReference type="Pfam" id="PF10142">
    <property type="entry name" value="PhoPQ_related"/>
    <property type="match status" value="1"/>
</dbReference>
<comment type="caution">
    <text evidence="1">The sequence shown here is derived from an EMBL/GenBank/DDBJ whole genome shotgun (WGS) entry which is preliminary data.</text>
</comment>
<reference evidence="1" key="1">
    <citation type="journal article" date="2023" name="Mol. Biol. Evol.">
        <title>Third-Generation Sequencing Reveals the Adaptive Role of the Epigenome in Three Deep-Sea Polychaetes.</title>
        <authorList>
            <person name="Perez M."/>
            <person name="Aroh O."/>
            <person name="Sun Y."/>
            <person name="Lan Y."/>
            <person name="Juniper S.K."/>
            <person name="Young C.R."/>
            <person name="Angers B."/>
            <person name="Qian P.Y."/>
        </authorList>
    </citation>
    <scope>NUCLEOTIDE SEQUENCE</scope>
    <source>
        <strain evidence="1">P08H-3</strain>
    </source>
</reference>
<proteinExistence type="predicted"/>
<evidence type="ECO:0000313" key="2">
    <source>
        <dbReference type="Proteomes" id="UP001208570"/>
    </source>
</evidence>
<dbReference type="EMBL" id="JAODUP010001625">
    <property type="protein sequence ID" value="KAK2139760.1"/>
    <property type="molecule type" value="Genomic_DNA"/>
</dbReference>
<gene>
    <name evidence="1" type="ORF">LSH36_1626g00006</name>
</gene>
<keyword evidence="2" id="KW-1185">Reference proteome</keyword>